<evidence type="ECO:0000256" key="1">
    <source>
        <dbReference type="ARBA" id="ARBA00004141"/>
    </source>
</evidence>
<evidence type="ECO:0000256" key="2">
    <source>
        <dbReference type="ARBA" id="ARBA00022692"/>
    </source>
</evidence>
<dbReference type="CDD" id="cd17476">
    <property type="entry name" value="MFS_Amf1_MDR_like"/>
    <property type="match status" value="1"/>
</dbReference>
<feature type="transmembrane region" description="Helical" evidence="5">
    <location>
        <begin position="498"/>
        <end position="516"/>
    </location>
</feature>
<feature type="transmembrane region" description="Helical" evidence="5">
    <location>
        <begin position="108"/>
        <end position="127"/>
    </location>
</feature>
<keyword evidence="3 5" id="KW-1133">Transmembrane helix</keyword>
<feature type="domain" description="Major facilitator superfamily (MFS) profile" evidence="6">
    <location>
        <begin position="70"/>
        <end position="520"/>
    </location>
</feature>
<dbReference type="Proteomes" id="UP000306584">
    <property type="component" value="Unassembled WGS sequence"/>
</dbReference>
<dbReference type="GO" id="GO:0022857">
    <property type="term" value="F:transmembrane transporter activity"/>
    <property type="evidence" value="ECO:0007669"/>
    <property type="project" value="InterPro"/>
</dbReference>
<feature type="transmembrane region" description="Helical" evidence="5">
    <location>
        <begin position="395"/>
        <end position="418"/>
    </location>
</feature>
<feature type="transmembrane region" description="Helical" evidence="5">
    <location>
        <begin position="70"/>
        <end position="96"/>
    </location>
</feature>
<dbReference type="InterPro" id="IPR036259">
    <property type="entry name" value="MFS_trans_sf"/>
</dbReference>
<dbReference type="Pfam" id="PF07690">
    <property type="entry name" value="MFS_1"/>
    <property type="match status" value="1"/>
</dbReference>
<protein>
    <submittedName>
        <fullName evidence="7">Putative MFS multidrug transporter</fullName>
    </submittedName>
</protein>
<dbReference type="PANTHER" id="PTHR42718">
    <property type="entry name" value="MAJOR FACILITATOR SUPERFAMILY MULTIDRUG TRANSPORTER MFSC"/>
    <property type="match status" value="1"/>
</dbReference>
<gene>
    <name evidence="7" type="ORF">D6D01_06609</name>
</gene>
<comment type="subcellular location">
    <subcellularLocation>
        <location evidence="1">Membrane</location>
        <topology evidence="1">Multi-pass membrane protein</topology>
    </subcellularLocation>
</comment>
<dbReference type="InterPro" id="IPR020846">
    <property type="entry name" value="MFS_dom"/>
</dbReference>
<accession>A0A4S9KZN2</accession>
<evidence type="ECO:0000259" key="6">
    <source>
        <dbReference type="PROSITE" id="PS50850"/>
    </source>
</evidence>
<feature type="transmembrane region" description="Helical" evidence="5">
    <location>
        <begin position="458"/>
        <end position="478"/>
    </location>
</feature>
<keyword evidence="2 5" id="KW-0812">Transmembrane</keyword>
<feature type="transmembrane region" description="Helical" evidence="5">
    <location>
        <begin position="261"/>
        <end position="280"/>
    </location>
</feature>
<dbReference type="EMBL" id="QZBD01000287">
    <property type="protein sequence ID" value="THY21539.1"/>
    <property type="molecule type" value="Genomic_DNA"/>
</dbReference>
<dbReference type="Gene3D" id="1.20.1250.20">
    <property type="entry name" value="MFS general substrate transporter like domains"/>
    <property type="match status" value="2"/>
</dbReference>
<dbReference type="AlphaFoldDB" id="A0A4S9KZN2"/>
<keyword evidence="4 5" id="KW-0472">Membrane</keyword>
<evidence type="ECO:0000256" key="3">
    <source>
        <dbReference type="ARBA" id="ARBA00022989"/>
    </source>
</evidence>
<dbReference type="InterPro" id="IPR011701">
    <property type="entry name" value="MFS"/>
</dbReference>
<evidence type="ECO:0000256" key="5">
    <source>
        <dbReference type="SAM" id="Phobius"/>
    </source>
</evidence>
<feature type="transmembrane region" description="Helical" evidence="5">
    <location>
        <begin position="424"/>
        <end position="446"/>
    </location>
</feature>
<evidence type="ECO:0000313" key="7">
    <source>
        <dbReference type="EMBL" id="THY21539.1"/>
    </source>
</evidence>
<sequence>MKYTLPHSILIHLRCSHSERLNTMKEESPLGNQVHPPVLDLEDESEEARWERKGRERPEKFKTTAQEVGFIFAVVMAQLMSEFYVSGFIVLIPTLAKELDIPPESTTWPAGAFSLVVSTFLLPLGRIADMYGAYPVYVGGIIWTVVWSIIAGFSTNEIMLDVCRAFQGFGPAAFLPASMALLGSIYRPGPRKNLVFSIYGAMAPLGFFAGIFFAGISAQYANWRWYFWIGAIISAFSGLAGFITIPSDVAERRAMNIKMDWLGTFTISVGIVLVVFALTGSSGAPHEWATDYIIATMVIGVVFLCLSVYVEGWVAEAPLLPPELFKIKYMKPLVLALLLTYGGCGIYLLYATNYMSEIMGGSPMQLVAWWSPAAVGGCIIATVGGFVLHLLPGTILIAIASVAWIISPLLFALVPVGGQNFWPYVFPAMVCCTIGIDITFNVTNIFITTSLPARQQGLAGALINSLLQLGIAIALGLADITVSQTADQGVAQKYKNAFWLEVGLAGAALVVFLGFVKLDKAKSQATADEKNVVQS</sequence>
<feature type="transmembrane region" description="Helical" evidence="5">
    <location>
        <begin position="134"/>
        <end position="153"/>
    </location>
</feature>
<evidence type="ECO:0000256" key="4">
    <source>
        <dbReference type="ARBA" id="ARBA00023136"/>
    </source>
</evidence>
<comment type="caution">
    <text evidence="7">The sequence shown here is derived from an EMBL/GenBank/DDBJ whole genome shotgun (WGS) entry which is preliminary data.</text>
</comment>
<dbReference type="GO" id="GO:0016020">
    <property type="term" value="C:membrane"/>
    <property type="evidence" value="ECO:0007669"/>
    <property type="project" value="UniProtKB-SubCell"/>
</dbReference>
<feature type="transmembrane region" description="Helical" evidence="5">
    <location>
        <begin position="333"/>
        <end position="355"/>
    </location>
</feature>
<feature type="transmembrane region" description="Helical" evidence="5">
    <location>
        <begin position="165"/>
        <end position="186"/>
    </location>
</feature>
<feature type="transmembrane region" description="Helical" evidence="5">
    <location>
        <begin position="198"/>
        <end position="220"/>
    </location>
</feature>
<feature type="transmembrane region" description="Helical" evidence="5">
    <location>
        <begin position="292"/>
        <end position="312"/>
    </location>
</feature>
<feature type="transmembrane region" description="Helical" evidence="5">
    <location>
        <begin position="367"/>
        <end position="388"/>
    </location>
</feature>
<organism evidence="7 8">
    <name type="scientific">Aureobasidium pullulans</name>
    <name type="common">Black yeast</name>
    <name type="synonym">Pullularia pullulans</name>
    <dbReference type="NCBI Taxonomy" id="5580"/>
    <lineage>
        <taxon>Eukaryota</taxon>
        <taxon>Fungi</taxon>
        <taxon>Dikarya</taxon>
        <taxon>Ascomycota</taxon>
        <taxon>Pezizomycotina</taxon>
        <taxon>Dothideomycetes</taxon>
        <taxon>Dothideomycetidae</taxon>
        <taxon>Dothideales</taxon>
        <taxon>Saccotheciaceae</taxon>
        <taxon>Aureobasidium</taxon>
    </lineage>
</organism>
<reference evidence="7 8" key="1">
    <citation type="submission" date="2018-10" db="EMBL/GenBank/DDBJ databases">
        <title>Fifty Aureobasidium pullulans genomes reveal a recombining polyextremotolerant generalist.</title>
        <authorList>
            <person name="Gostincar C."/>
            <person name="Turk M."/>
            <person name="Zajc J."/>
            <person name="Gunde-Cimerman N."/>
        </authorList>
    </citation>
    <scope>NUCLEOTIDE SEQUENCE [LARGE SCALE GENOMIC DNA]</scope>
    <source>
        <strain evidence="7 8">EXF-6604</strain>
    </source>
</reference>
<dbReference type="PANTHER" id="PTHR42718:SF11">
    <property type="entry name" value="MAJOR FACILITATOR SUPERFAMILY (MFS) PROFILE DOMAIN-CONTAINING PROTEIN"/>
    <property type="match status" value="1"/>
</dbReference>
<feature type="transmembrane region" description="Helical" evidence="5">
    <location>
        <begin position="226"/>
        <end position="249"/>
    </location>
</feature>
<dbReference type="SUPFAM" id="SSF103473">
    <property type="entry name" value="MFS general substrate transporter"/>
    <property type="match status" value="1"/>
</dbReference>
<proteinExistence type="predicted"/>
<dbReference type="PROSITE" id="PS50850">
    <property type="entry name" value="MFS"/>
    <property type="match status" value="1"/>
</dbReference>
<name>A0A4S9KZN2_AURPU</name>
<evidence type="ECO:0000313" key="8">
    <source>
        <dbReference type="Proteomes" id="UP000306584"/>
    </source>
</evidence>